<feature type="non-terminal residue" evidence="3">
    <location>
        <position position="1"/>
    </location>
</feature>
<dbReference type="Pfam" id="PF02828">
    <property type="entry name" value="L27"/>
    <property type="match status" value="1"/>
</dbReference>
<sequence>MTTSHVNGHVTEDSDSDKQSSDLASQEEPPKHREMAVDCPGDLGTRAMPPYPLIPNAQDLTQEVQQVLKSSHHKDSPELSDLLNSPHIQALLLAHDKVAEQEMMP</sequence>
<dbReference type="PROSITE" id="PS51022">
    <property type="entry name" value="L27"/>
    <property type="match status" value="1"/>
</dbReference>
<feature type="region of interest" description="Disordered" evidence="1">
    <location>
        <begin position="1"/>
        <end position="47"/>
    </location>
</feature>
<feature type="compositionally biased region" description="Basic and acidic residues" evidence="1">
    <location>
        <begin position="10"/>
        <end position="20"/>
    </location>
</feature>
<evidence type="ECO:0000256" key="1">
    <source>
        <dbReference type="SAM" id="MobiDB-lite"/>
    </source>
</evidence>
<dbReference type="EMBL" id="JP287769">
    <property type="protein sequence ID" value="AEQ17188.1"/>
    <property type="molecule type" value="mRNA"/>
</dbReference>
<reference evidence="3" key="1">
    <citation type="submission" date="2011-09" db="EMBL/GenBank/DDBJ databases">
        <title>The odds of duplicate gene persistence after polyploidization.</title>
        <authorList>
            <person name="Chain F.J.J."/>
            <person name="Evans B.J."/>
            <person name="Dushoff J."/>
        </authorList>
    </citation>
    <scope>NUCLEOTIDE SEQUENCE</scope>
    <source>
        <tissue evidence="3">Liver</tissue>
    </source>
</reference>
<dbReference type="Gene3D" id="1.20.1270.460">
    <property type="match status" value="1"/>
</dbReference>
<evidence type="ECO:0000259" key="2">
    <source>
        <dbReference type="PROSITE" id="PS51022"/>
    </source>
</evidence>
<dbReference type="AlphaFoldDB" id="G5E305"/>
<organism evidence="3">
    <name type="scientific">Pipa carvalhoi</name>
    <name type="common">Carvalho's Surinam toad</name>
    <dbReference type="NCBI Taxonomy" id="191480"/>
    <lineage>
        <taxon>Eukaryota</taxon>
        <taxon>Metazoa</taxon>
        <taxon>Chordata</taxon>
        <taxon>Craniata</taxon>
        <taxon>Vertebrata</taxon>
        <taxon>Euteleostomi</taxon>
        <taxon>Amphibia</taxon>
        <taxon>Batrachia</taxon>
        <taxon>Anura</taxon>
        <taxon>Pipoidea</taxon>
        <taxon>Pipidae</taxon>
        <taxon>Pipinae</taxon>
        <taxon>Pipa</taxon>
    </lineage>
</organism>
<feature type="non-terminal residue" evidence="3">
    <location>
        <position position="105"/>
    </location>
</feature>
<dbReference type="InterPro" id="IPR014775">
    <property type="entry name" value="L27_C"/>
</dbReference>
<evidence type="ECO:0000313" key="3">
    <source>
        <dbReference type="EMBL" id="AEQ17188.1"/>
    </source>
</evidence>
<dbReference type="SUPFAM" id="SSF101288">
    <property type="entry name" value="L27 domain"/>
    <property type="match status" value="1"/>
</dbReference>
<name>G5E305_9PIPI</name>
<proteinExistence type="evidence at transcript level"/>
<dbReference type="InterPro" id="IPR036892">
    <property type="entry name" value="L27_dom_sf"/>
</dbReference>
<feature type="domain" description="L27" evidence="2">
    <location>
        <begin position="50"/>
        <end position="105"/>
    </location>
</feature>
<dbReference type="InterPro" id="IPR004172">
    <property type="entry name" value="L27_dom"/>
</dbReference>
<protein>
    <recommendedName>
        <fullName evidence="2">L27 domain-containing protein</fullName>
    </recommendedName>
</protein>
<accession>G5E305</accession>